<evidence type="ECO:0000313" key="2">
    <source>
        <dbReference type="EMBL" id="KKQ89279.1"/>
    </source>
</evidence>
<feature type="region of interest" description="Disordered" evidence="1">
    <location>
        <begin position="70"/>
        <end position="90"/>
    </location>
</feature>
<gene>
    <name evidence="2" type="ORF">UT11_C0030G0014</name>
</gene>
<proteinExistence type="predicted"/>
<reference evidence="2 3" key="1">
    <citation type="journal article" date="2015" name="Nature">
        <title>rRNA introns, odd ribosomes, and small enigmatic genomes across a large radiation of phyla.</title>
        <authorList>
            <person name="Brown C.T."/>
            <person name="Hug L.A."/>
            <person name="Thomas B.C."/>
            <person name="Sharon I."/>
            <person name="Castelle C.J."/>
            <person name="Singh A."/>
            <person name="Wilkins M.J."/>
            <person name="Williams K.H."/>
            <person name="Banfield J.F."/>
        </authorList>
    </citation>
    <scope>NUCLEOTIDE SEQUENCE [LARGE SCALE GENOMIC DNA]</scope>
</reference>
<name>A0A0G0NTU9_9BACT</name>
<accession>A0A0G0NTU9</accession>
<evidence type="ECO:0000256" key="1">
    <source>
        <dbReference type="SAM" id="MobiDB-lite"/>
    </source>
</evidence>
<organism evidence="2 3">
    <name type="scientific">Berkelbacteria bacterium GW2011_GWA2_38_9</name>
    <dbReference type="NCBI Taxonomy" id="1618334"/>
    <lineage>
        <taxon>Bacteria</taxon>
        <taxon>Candidatus Berkelbacteria</taxon>
    </lineage>
</organism>
<sequence>SASHIHRLLVENFRALLRQSFESNSGQSDQIIKILENLIEITPTIRTSPLPFLPLEIIVAKFSIQEPSLPSSTPSSPISPSSPTSSSPSLPWSQVLEKLQSHNNSLSYLLKGATVDEISETKLKVSVRYKFHTDRLMETKNRQIIEQISTEVFGKKLIFTCITSKPSSPSSPDSPPSPSSSEDLAQAAEEILGV</sequence>
<feature type="non-terminal residue" evidence="2">
    <location>
        <position position="1"/>
    </location>
</feature>
<dbReference type="AlphaFoldDB" id="A0A0G0NTU9"/>
<dbReference type="EMBL" id="LBVO01000030">
    <property type="protein sequence ID" value="KKQ89279.1"/>
    <property type="molecule type" value="Genomic_DNA"/>
</dbReference>
<comment type="caution">
    <text evidence="2">The sequence shown here is derived from an EMBL/GenBank/DDBJ whole genome shotgun (WGS) entry which is preliminary data.</text>
</comment>
<protein>
    <submittedName>
        <fullName evidence="2">Uncharacterized protein</fullName>
    </submittedName>
</protein>
<feature type="region of interest" description="Disordered" evidence="1">
    <location>
        <begin position="164"/>
        <end position="194"/>
    </location>
</feature>
<evidence type="ECO:0000313" key="3">
    <source>
        <dbReference type="Proteomes" id="UP000033934"/>
    </source>
</evidence>
<dbReference type="Proteomes" id="UP000033934">
    <property type="component" value="Unassembled WGS sequence"/>
</dbReference>